<keyword evidence="1" id="KW-0813">Transport</keyword>
<evidence type="ECO:0000313" key="8">
    <source>
        <dbReference type="EMBL" id="GLQ20103.1"/>
    </source>
</evidence>
<gene>
    <name evidence="8" type="ORF">GCM10007854_10580</name>
</gene>
<dbReference type="InterPro" id="IPR036909">
    <property type="entry name" value="Cyt_c-like_dom_sf"/>
</dbReference>
<keyword evidence="9" id="KW-1185">Reference proteome</keyword>
<dbReference type="InterPro" id="IPR002327">
    <property type="entry name" value="Cyt_c_1A/1B"/>
</dbReference>
<evidence type="ECO:0000256" key="3">
    <source>
        <dbReference type="ARBA" id="ARBA00022723"/>
    </source>
</evidence>
<keyword evidence="2 6" id="KW-0349">Heme</keyword>
<dbReference type="SUPFAM" id="SSF46626">
    <property type="entry name" value="Cytochrome c"/>
    <property type="match status" value="1"/>
</dbReference>
<evidence type="ECO:0000259" key="7">
    <source>
        <dbReference type="PROSITE" id="PS51007"/>
    </source>
</evidence>
<dbReference type="RefSeq" id="WP_284370366.1">
    <property type="nucleotide sequence ID" value="NZ_BSNJ01000002.1"/>
</dbReference>
<keyword evidence="3 6" id="KW-0479">Metal-binding</keyword>
<dbReference type="PROSITE" id="PS51257">
    <property type="entry name" value="PROKAR_LIPOPROTEIN"/>
    <property type="match status" value="1"/>
</dbReference>
<evidence type="ECO:0000256" key="2">
    <source>
        <dbReference type="ARBA" id="ARBA00022617"/>
    </source>
</evidence>
<feature type="domain" description="Cytochrome c" evidence="7">
    <location>
        <begin position="45"/>
        <end position="145"/>
    </location>
</feature>
<sequence>MSNRLFMLAAALVITGCGGSEPDNTATETTTAPAATTQTAKPEMTPMERGAILYKRCRACHTLDDGGRHKVGPNLWNIYGRTAGTMEGFNYSKSMTASEIVWTDETLSDYIENPSKYIAGNRMSFVGLRKAEDRAALLEYLRAETGG</sequence>
<dbReference type="PROSITE" id="PS51007">
    <property type="entry name" value="CYTC"/>
    <property type="match status" value="1"/>
</dbReference>
<dbReference type="Gene3D" id="1.10.760.10">
    <property type="entry name" value="Cytochrome c-like domain"/>
    <property type="match status" value="1"/>
</dbReference>
<dbReference type="PRINTS" id="PR00604">
    <property type="entry name" value="CYTCHRMECIAB"/>
</dbReference>
<dbReference type="Proteomes" id="UP001161390">
    <property type="component" value="Unassembled WGS sequence"/>
</dbReference>
<name>A0ABQ5UXR5_9PROT</name>
<reference evidence="8" key="2">
    <citation type="submission" date="2023-01" db="EMBL/GenBank/DDBJ databases">
        <title>Draft genome sequence of Algimonas porphyrae strain NBRC 108216.</title>
        <authorList>
            <person name="Sun Q."/>
            <person name="Mori K."/>
        </authorList>
    </citation>
    <scope>NUCLEOTIDE SEQUENCE</scope>
    <source>
        <strain evidence="8">NBRC 108216</strain>
    </source>
</reference>
<evidence type="ECO:0000313" key="9">
    <source>
        <dbReference type="Proteomes" id="UP001161390"/>
    </source>
</evidence>
<reference evidence="8" key="1">
    <citation type="journal article" date="2014" name="Int. J. Syst. Evol. Microbiol.">
        <title>Complete genome of a new Firmicutes species belonging to the dominant human colonic microbiota ('Ruminococcus bicirculans') reveals two chromosomes and a selective capacity to utilize plant glucans.</title>
        <authorList>
            <consortium name="NISC Comparative Sequencing Program"/>
            <person name="Wegmann U."/>
            <person name="Louis P."/>
            <person name="Goesmann A."/>
            <person name="Henrissat B."/>
            <person name="Duncan S.H."/>
            <person name="Flint H.J."/>
        </authorList>
    </citation>
    <scope>NUCLEOTIDE SEQUENCE</scope>
    <source>
        <strain evidence="8">NBRC 108216</strain>
    </source>
</reference>
<protein>
    <recommendedName>
        <fullName evidence="7">Cytochrome c domain-containing protein</fullName>
    </recommendedName>
</protein>
<comment type="caution">
    <text evidence="8">The sequence shown here is derived from an EMBL/GenBank/DDBJ whole genome shotgun (WGS) entry which is preliminary data.</text>
</comment>
<proteinExistence type="predicted"/>
<keyword evidence="5 6" id="KW-0408">Iron</keyword>
<evidence type="ECO:0000256" key="5">
    <source>
        <dbReference type="ARBA" id="ARBA00023004"/>
    </source>
</evidence>
<accession>A0ABQ5UXR5</accession>
<dbReference type="Pfam" id="PF00034">
    <property type="entry name" value="Cytochrom_C"/>
    <property type="match status" value="1"/>
</dbReference>
<evidence type="ECO:0000256" key="6">
    <source>
        <dbReference type="PROSITE-ProRule" id="PRU00433"/>
    </source>
</evidence>
<evidence type="ECO:0000256" key="4">
    <source>
        <dbReference type="ARBA" id="ARBA00022982"/>
    </source>
</evidence>
<evidence type="ECO:0000256" key="1">
    <source>
        <dbReference type="ARBA" id="ARBA00022448"/>
    </source>
</evidence>
<organism evidence="8 9">
    <name type="scientific">Algimonas porphyrae</name>
    <dbReference type="NCBI Taxonomy" id="1128113"/>
    <lineage>
        <taxon>Bacteria</taxon>
        <taxon>Pseudomonadati</taxon>
        <taxon>Pseudomonadota</taxon>
        <taxon>Alphaproteobacteria</taxon>
        <taxon>Maricaulales</taxon>
        <taxon>Robiginitomaculaceae</taxon>
        <taxon>Algimonas</taxon>
    </lineage>
</organism>
<dbReference type="EMBL" id="BSNJ01000002">
    <property type="protein sequence ID" value="GLQ20103.1"/>
    <property type="molecule type" value="Genomic_DNA"/>
</dbReference>
<dbReference type="PANTHER" id="PTHR11961">
    <property type="entry name" value="CYTOCHROME C"/>
    <property type="match status" value="1"/>
</dbReference>
<keyword evidence="4" id="KW-0249">Electron transport</keyword>
<dbReference type="InterPro" id="IPR009056">
    <property type="entry name" value="Cyt_c-like_dom"/>
</dbReference>